<sequence>MCLHSRSELQPPKRLIFAEPVLSLFPGLRWGQNLSIARRPLVGGNGCPQKRSTERSTVPRRDHLSPEALRFDPCVLSCCQRLLNDERSIGRLAVSIATATGTPVHSTPTLRRGTPQAEDHETGVDPLQNFNRTRPRGSLESSGSVPFTPSESTFLSYRKEWDELFLDSNYLARIRPAGTNGRLRSSRYRSVCWKLYLDILPEDKNQWINKTKELRAQYERIKETDLMVNNPLSQDEGSLWNKFFQDKELRGMIRQDVLRTFPEMQYFQQEDVRAKLTDILFCYARENEQLLYKQVHLITTALYS</sequence>
<feature type="region of interest" description="Disordered" evidence="2">
    <location>
        <begin position="42"/>
        <end position="63"/>
    </location>
</feature>
<protein>
    <recommendedName>
        <fullName evidence="3">Rab-GAP TBC domain-containing protein</fullName>
    </recommendedName>
</protein>
<dbReference type="EMBL" id="JAFJMO010000009">
    <property type="protein sequence ID" value="KAJ8267328.1"/>
    <property type="molecule type" value="Genomic_DNA"/>
</dbReference>
<feature type="domain" description="Rab-GAP TBC" evidence="3">
    <location>
        <begin position="183"/>
        <end position="304"/>
    </location>
</feature>
<dbReference type="AlphaFoldDB" id="A0A9Q1DCN4"/>
<evidence type="ECO:0000256" key="2">
    <source>
        <dbReference type="SAM" id="MobiDB-lite"/>
    </source>
</evidence>
<keyword evidence="1" id="KW-0343">GTPase activation</keyword>
<dbReference type="Proteomes" id="UP001152803">
    <property type="component" value="Unassembled WGS sequence"/>
</dbReference>
<reference evidence="4" key="1">
    <citation type="journal article" date="2023" name="Science">
        <title>Genome structures resolve the early diversification of teleost fishes.</title>
        <authorList>
            <person name="Parey E."/>
            <person name="Louis A."/>
            <person name="Montfort J."/>
            <person name="Bouchez O."/>
            <person name="Roques C."/>
            <person name="Iampietro C."/>
            <person name="Lluch J."/>
            <person name="Castinel A."/>
            <person name="Donnadieu C."/>
            <person name="Desvignes T."/>
            <person name="Floi Bucao C."/>
            <person name="Jouanno E."/>
            <person name="Wen M."/>
            <person name="Mejri S."/>
            <person name="Dirks R."/>
            <person name="Jansen H."/>
            <person name="Henkel C."/>
            <person name="Chen W.J."/>
            <person name="Zahm M."/>
            <person name="Cabau C."/>
            <person name="Klopp C."/>
            <person name="Thompson A.W."/>
            <person name="Robinson-Rechavi M."/>
            <person name="Braasch I."/>
            <person name="Lecointre G."/>
            <person name="Bobe J."/>
            <person name="Postlethwait J.H."/>
            <person name="Berthelot C."/>
            <person name="Roest Crollius H."/>
            <person name="Guiguen Y."/>
        </authorList>
    </citation>
    <scope>NUCLEOTIDE SEQUENCE</scope>
    <source>
        <strain evidence="4">Concon-B</strain>
    </source>
</reference>
<dbReference type="OrthoDB" id="27140at2759"/>
<dbReference type="InterPro" id="IPR000195">
    <property type="entry name" value="Rab-GAP-TBC_dom"/>
</dbReference>
<organism evidence="4 5">
    <name type="scientific">Conger conger</name>
    <name type="common">Conger eel</name>
    <name type="synonym">Muraena conger</name>
    <dbReference type="NCBI Taxonomy" id="82655"/>
    <lineage>
        <taxon>Eukaryota</taxon>
        <taxon>Metazoa</taxon>
        <taxon>Chordata</taxon>
        <taxon>Craniata</taxon>
        <taxon>Vertebrata</taxon>
        <taxon>Euteleostomi</taxon>
        <taxon>Actinopterygii</taxon>
        <taxon>Neopterygii</taxon>
        <taxon>Teleostei</taxon>
        <taxon>Anguilliformes</taxon>
        <taxon>Congridae</taxon>
        <taxon>Conger</taxon>
    </lineage>
</organism>
<comment type="caution">
    <text evidence="4">The sequence shown here is derived from an EMBL/GenBank/DDBJ whole genome shotgun (WGS) entry which is preliminary data.</text>
</comment>
<dbReference type="PANTHER" id="PTHR22957">
    <property type="entry name" value="TBC1 DOMAIN FAMILY MEMBER GTPASE-ACTIVATING PROTEIN"/>
    <property type="match status" value="1"/>
</dbReference>
<dbReference type="InterPro" id="IPR035969">
    <property type="entry name" value="Rab-GAP_TBC_sf"/>
</dbReference>
<evidence type="ECO:0000259" key="3">
    <source>
        <dbReference type="PROSITE" id="PS50086"/>
    </source>
</evidence>
<keyword evidence="5" id="KW-1185">Reference proteome</keyword>
<name>A0A9Q1DCN4_CONCO</name>
<proteinExistence type="predicted"/>
<evidence type="ECO:0000256" key="1">
    <source>
        <dbReference type="ARBA" id="ARBA00022468"/>
    </source>
</evidence>
<dbReference type="PANTHER" id="PTHR22957:SF337">
    <property type="entry name" value="TBC1 DOMAIN FAMILY MEMBER 5"/>
    <property type="match status" value="1"/>
</dbReference>
<feature type="compositionally biased region" description="Basic and acidic residues" evidence="2">
    <location>
        <begin position="51"/>
        <end position="63"/>
    </location>
</feature>
<evidence type="ECO:0000313" key="4">
    <source>
        <dbReference type="EMBL" id="KAJ8267328.1"/>
    </source>
</evidence>
<dbReference type="Pfam" id="PF00566">
    <property type="entry name" value="RabGAP-TBC"/>
    <property type="match status" value="1"/>
</dbReference>
<dbReference type="GO" id="GO:0005096">
    <property type="term" value="F:GTPase activator activity"/>
    <property type="evidence" value="ECO:0007669"/>
    <property type="project" value="UniProtKB-KW"/>
</dbReference>
<dbReference type="PROSITE" id="PS50086">
    <property type="entry name" value="TBC_RABGAP"/>
    <property type="match status" value="1"/>
</dbReference>
<dbReference type="Gene3D" id="1.10.8.270">
    <property type="entry name" value="putative rabgap domain of human tbc1 domain family member 14 like domains"/>
    <property type="match status" value="1"/>
</dbReference>
<gene>
    <name evidence="4" type="ORF">COCON_G00125000</name>
</gene>
<dbReference type="SUPFAM" id="SSF47923">
    <property type="entry name" value="Ypt/Rab-GAP domain of gyp1p"/>
    <property type="match status" value="1"/>
</dbReference>
<feature type="region of interest" description="Disordered" evidence="2">
    <location>
        <begin position="102"/>
        <end position="145"/>
    </location>
</feature>
<accession>A0A9Q1DCN4</accession>
<evidence type="ECO:0000313" key="5">
    <source>
        <dbReference type="Proteomes" id="UP001152803"/>
    </source>
</evidence>